<dbReference type="SUPFAM" id="SSF53335">
    <property type="entry name" value="S-adenosyl-L-methionine-dependent methyltransferases"/>
    <property type="match status" value="1"/>
</dbReference>
<dbReference type="GO" id="GO:0008757">
    <property type="term" value="F:S-adenosylmethionine-dependent methyltransferase activity"/>
    <property type="evidence" value="ECO:0007669"/>
    <property type="project" value="InterPro"/>
</dbReference>
<sequence>MDDAGPRGQEAVERALRLLADPPGEPETSHGYLDLLGAAERRKPGPVQALWESNGGSALYDSAQSLARGVFTTLNPPFSTLGLEQAGTALDIGSGPGSVTSTLGRYVGARGLALGVDVSESMLRRAVRDYASANVGFIRADARRLPFRDACFDVVTCLAVLQLVPDPLTIVAEAARVLVPGGKVAIMVPSPGGRMGRRLGELIAGPAGLWLPTADEIAEVLTGNGVTIVHSRQSALVLRVEGTKAG</sequence>
<dbReference type="OrthoDB" id="3763870at2"/>
<dbReference type="Proteomes" id="UP000199494">
    <property type="component" value="Unassembled WGS sequence"/>
</dbReference>
<name>A0A222VU13_9PSEU</name>
<dbReference type="GO" id="GO:0032259">
    <property type="term" value="P:methylation"/>
    <property type="evidence" value="ECO:0007669"/>
    <property type="project" value="UniProtKB-KW"/>
</dbReference>
<dbReference type="RefSeq" id="WP_091807739.1">
    <property type="nucleotide sequence ID" value="NZ_CP016353.1"/>
</dbReference>
<organism evidence="1 2">
    <name type="scientific">Prauserella marina</name>
    <dbReference type="NCBI Taxonomy" id="530584"/>
    <lineage>
        <taxon>Bacteria</taxon>
        <taxon>Bacillati</taxon>
        <taxon>Actinomycetota</taxon>
        <taxon>Actinomycetes</taxon>
        <taxon>Pseudonocardiales</taxon>
        <taxon>Pseudonocardiaceae</taxon>
        <taxon>Prauserella</taxon>
    </lineage>
</organism>
<accession>A0A222VU13</accession>
<dbReference type="EMBL" id="FMZE01000008">
    <property type="protein sequence ID" value="SDD42474.1"/>
    <property type="molecule type" value="Genomic_DNA"/>
</dbReference>
<keyword evidence="1" id="KW-0489">Methyltransferase</keyword>
<dbReference type="Gene3D" id="3.40.50.150">
    <property type="entry name" value="Vaccinia Virus protein VP39"/>
    <property type="match status" value="1"/>
</dbReference>
<protein>
    <submittedName>
        <fullName evidence="1">Ubiquinone/menaquinone biosynthesis C-methylase UbiE</fullName>
    </submittedName>
</protein>
<dbReference type="PANTHER" id="PTHR43591">
    <property type="entry name" value="METHYLTRANSFERASE"/>
    <property type="match status" value="1"/>
</dbReference>
<keyword evidence="1" id="KW-0808">Transferase</keyword>
<dbReference type="InterPro" id="IPR029063">
    <property type="entry name" value="SAM-dependent_MTases_sf"/>
</dbReference>
<evidence type="ECO:0000313" key="2">
    <source>
        <dbReference type="Proteomes" id="UP000199494"/>
    </source>
</evidence>
<keyword evidence="1" id="KW-0830">Ubiquinone</keyword>
<evidence type="ECO:0000313" key="1">
    <source>
        <dbReference type="EMBL" id="SDD42474.1"/>
    </source>
</evidence>
<keyword evidence="2" id="KW-1185">Reference proteome</keyword>
<dbReference type="STRING" id="530584.SAMN05421630_108133"/>
<reference evidence="1 2" key="1">
    <citation type="submission" date="2016-10" db="EMBL/GenBank/DDBJ databases">
        <authorList>
            <person name="de Groot N.N."/>
        </authorList>
    </citation>
    <scope>NUCLEOTIDE SEQUENCE [LARGE SCALE GENOMIC DNA]</scope>
    <source>
        <strain evidence="1 2">CGMCC 4.5506</strain>
    </source>
</reference>
<dbReference type="PANTHER" id="PTHR43591:SF24">
    <property type="entry name" value="2-METHOXY-6-POLYPRENYL-1,4-BENZOQUINOL METHYLASE, MITOCHONDRIAL"/>
    <property type="match status" value="1"/>
</dbReference>
<dbReference type="Pfam" id="PF08241">
    <property type="entry name" value="Methyltransf_11"/>
    <property type="match status" value="1"/>
</dbReference>
<dbReference type="CDD" id="cd02440">
    <property type="entry name" value="AdoMet_MTases"/>
    <property type="match status" value="1"/>
</dbReference>
<proteinExistence type="predicted"/>
<gene>
    <name evidence="1" type="ORF">SAMN05421630_108133</name>
</gene>
<dbReference type="AlphaFoldDB" id="A0A222VU13"/>
<dbReference type="KEGG" id="pmad:BAY61_23060"/>
<dbReference type="InterPro" id="IPR013216">
    <property type="entry name" value="Methyltransf_11"/>
</dbReference>